<protein>
    <submittedName>
        <fullName evidence="1">Uncharacterized protein</fullName>
    </submittedName>
</protein>
<dbReference type="EMBL" id="CP025096">
    <property type="protein sequence ID" value="AUD00988.1"/>
    <property type="molecule type" value="Genomic_DNA"/>
</dbReference>
<organism evidence="1 2">
    <name type="scientific">Spirosoma pollinicola</name>
    <dbReference type="NCBI Taxonomy" id="2057025"/>
    <lineage>
        <taxon>Bacteria</taxon>
        <taxon>Pseudomonadati</taxon>
        <taxon>Bacteroidota</taxon>
        <taxon>Cytophagia</taxon>
        <taxon>Cytophagales</taxon>
        <taxon>Cytophagaceae</taxon>
        <taxon>Spirosoma</taxon>
    </lineage>
</organism>
<dbReference type="KEGG" id="spir:CWM47_03625"/>
<dbReference type="RefSeq" id="WP_100986411.1">
    <property type="nucleotide sequence ID" value="NZ_CP025096.1"/>
</dbReference>
<dbReference type="Proteomes" id="UP000232883">
    <property type="component" value="Chromosome"/>
</dbReference>
<sequence>MILYSTNVFLKYHIQQKYFNDVHYVWCSELFDSKTASIYSPGSLVPPSSNPADIYRQLKADVSGGDSHSAKIVEQRASIIARATEWEINGVINSLVKDDIIYIATNGSINYWRPLIYVIPKAPLITRLHTVPASKCAGLGTEYIINDLNRAEFDIIEL</sequence>
<accession>A0A2K8YTV3</accession>
<proteinExistence type="predicted"/>
<evidence type="ECO:0000313" key="2">
    <source>
        <dbReference type="Proteomes" id="UP000232883"/>
    </source>
</evidence>
<gene>
    <name evidence="1" type="ORF">CWM47_03625</name>
</gene>
<dbReference type="AlphaFoldDB" id="A0A2K8YTV3"/>
<keyword evidence="2" id="KW-1185">Reference proteome</keyword>
<name>A0A2K8YTV3_9BACT</name>
<dbReference type="OrthoDB" id="959758at2"/>
<reference evidence="1 2" key="1">
    <citation type="submission" date="2017-11" db="EMBL/GenBank/DDBJ databases">
        <title>Taxonomic description and genome sequences of Spirosoma HA7 sp. nov., isolated from pollen microhabitat of Corylus avellana.</title>
        <authorList>
            <person name="Ambika Manirajan B."/>
            <person name="Suarez C."/>
            <person name="Ratering S."/>
            <person name="Geissler-Plaum R."/>
            <person name="Cardinale M."/>
            <person name="Sylvia S."/>
        </authorList>
    </citation>
    <scope>NUCLEOTIDE SEQUENCE [LARGE SCALE GENOMIC DNA]</scope>
    <source>
        <strain evidence="1 2">HA7</strain>
    </source>
</reference>
<evidence type="ECO:0000313" key="1">
    <source>
        <dbReference type="EMBL" id="AUD00988.1"/>
    </source>
</evidence>